<gene>
    <name evidence="1" type="ORF">D3870_20835</name>
</gene>
<evidence type="ECO:0000313" key="2">
    <source>
        <dbReference type="Proteomes" id="UP000285190"/>
    </source>
</evidence>
<comment type="caution">
    <text evidence="1">The sequence shown here is derived from an EMBL/GenBank/DDBJ whole genome shotgun (WGS) entry which is preliminary data.</text>
</comment>
<accession>A0A418WWC6</accession>
<name>A0A418WWC6_9BURK</name>
<dbReference type="Proteomes" id="UP000285190">
    <property type="component" value="Unassembled WGS sequence"/>
</dbReference>
<dbReference type="AlphaFoldDB" id="A0A418WWC6"/>
<protein>
    <submittedName>
        <fullName evidence="1">Uncharacterized protein</fullName>
    </submittedName>
</protein>
<reference evidence="1 2" key="1">
    <citation type="submission" date="2018-09" db="EMBL/GenBank/DDBJ databases">
        <authorList>
            <person name="Zhu H."/>
        </authorList>
    </citation>
    <scope>NUCLEOTIDE SEQUENCE [LARGE SCALE GENOMIC DNA]</scope>
    <source>
        <strain evidence="1 2">K2R10-39</strain>
    </source>
</reference>
<dbReference type="RefSeq" id="WP_119742968.1">
    <property type="nucleotide sequence ID" value="NZ_QYUN01000003.1"/>
</dbReference>
<dbReference type="EMBL" id="QYUN01000003">
    <property type="protein sequence ID" value="RJF96831.1"/>
    <property type="molecule type" value="Genomic_DNA"/>
</dbReference>
<proteinExistence type="predicted"/>
<evidence type="ECO:0000313" key="1">
    <source>
        <dbReference type="EMBL" id="RJF96831.1"/>
    </source>
</evidence>
<keyword evidence="2" id="KW-1185">Reference proteome</keyword>
<organism evidence="1 2">
    <name type="scientific">Noviherbaspirillum cavernae</name>
    <dbReference type="NCBI Taxonomy" id="2320862"/>
    <lineage>
        <taxon>Bacteria</taxon>
        <taxon>Pseudomonadati</taxon>
        <taxon>Pseudomonadota</taxon>
        <taxon>Betaproteobacteria</taxon>
        <taxon>Burkholderiales</taxon>
        <taxon>Oxalobacteraceae</taxon>
        <taxon>Noviherbaspirillum</taxon>
    </lineage>
</organism>
<sequence length="109" mass="11884">MIVIPSAAKNLDRIRHTHEPSGLSPANGKRPLLPAFGRKRLDPRHDGIDINAVRAQAVALVITVQIALAAIAQDADDGTFLAEFERKKPPTRRGRRRIAAGLLLPRVCP</sequence>